<gene>
    <name evidence="1" type="ORF">S01H4_45387</name>
</gene>
<dbReference type="EMBL" id="BART01025263">
    <property type="protein sequence ID" value="GAG98742.1"/>
    <property type="molecule type" value="Genomic_DNA"/>
</dbReference>
<comment type="caution">
    <text evidence="1">The sequence shown here is derived from an EMBL/GenBank/DDBJ whole genome shotgun (WGS) entry which is preliminary data.</text>
</comment>
<evidence type="ECO:0000313" key="1">
    <source>
        <dbReference type="EMBL" id="GAG98742.1"/>
    </source>
</evidence>
<reference evidence="1" key="1">
    <citation type="journal article" date="2014" name="Front. Microbiol.">
        <title>High frequency of phylogenetically diverse reductive dehalogenase-homologous genes in deep subseafloor sedimentary metagenomes.</title>
        <authorList>
            <person name="Kawai M."/>
            <person name="Futagami T."/>
            <person name="Toyoda A."/>
            <person name="Takaki Y."/>
            <person name="Nishi S."/>
            <person name="Hori S."/>
            <person name="Arai W."/>
            <person name="Tsubouchi T."/>
            <person name="Morono Y."/>
            <person name="Uchiyama I."/>
            <person name="Ito T."/>
            <person name="Fujiyama A."/>
            <person name="Inagaki F."/>
            <person name="Takami H."/>
        </authorList>
    </citation>
    <scope>NUCLEOTIDE SEQUENCE</scope>
    <source>
        <strain evidence="1">Expedition CK06-06</strain>
    </source>
</reference>
<sequence>MKKLKKLIEFLPVSRRKYAETIEAMTIVVDGLMEADLYHSQIETRLIQDMQKIIAQKPATKKKGSDPAFQ</sequence>
<organism evidence="1">
    <name type="scientific">marine sediment metagenome</name>
    <dbReference type="NCBI Taxonomy" id="412755"/>
    <lineage>
        <taxon>unclassified sequences</taxon>
        <taxon>metagenomes</taxon>
        <taxon>ecological metagenomes</taxon>
    </lineage>
</organism>
<name>X1D0V3_9ZZZZ</name>
<proteinExistence type="predicted"/>
<dbReference type="AlphaFoldDB" id="X1D0V3"/>
<accession>X1D0V3</accession>
<protein>
    <submittedName>
        <fullName evidence="1">Uncharacterized protein</fullName>
    </submittedName>
</protein>